<dbReference type="EMBL" id="CP104003">
    <property type="protein sequence ID" value="UWM54948.1"/>
    <property type="molecule type" value="Genomic_DNA"/>
</dbReference>
<proteinExistence type="predicted"/>
<protein>
    <submittedName>
        <fullName evidence="2">Uncharacterized protein</fullName>
    </submittedName>
</protein>
<feature type="region of interest" description="Disordered" evidence="1">
    <location>
        <begin position="47"/>
        <end position="75"/>
    </location>
</feature>
<dbReference type="RefSeq" id="WP_260593998.1">
    <property type="nucleotide sequence ID" value="NZ_CP104003.1"/>
</dbReference>
<dbReference type="Proteomes" id="UP001057580">
    <property type="component" value="Chromosome"/>
</dbReference>
<sequence length="147" mass="15640">MSDPSPDTSDADHVGPSAAPTDLALLATRLAAVERALGARACDCAHEAFEPSEHPPPARSRGEPPGHRDEPHEDLRAAVRALCEYVLALEHADGTGAERTAAVRVALDDLGPVRADDTSDRDETADERVETLGVRAWLERVAAATFE</sequence>
<feature type="compositionally biased region" description="Basic and acidic residues" evidence="1">
    <location>
        <begin position="60"/>
        <end position="75"/>
    </location>
</feature>
<accession>A0A9E7UB93</accession>
<keyword evidence="3" id="KW-1185">Reference proteome</keyword>
<evidence type="ECO:0000313" key="2">
    <source>
        <dbReference type="EMBL" id="UWM54948.1"/>
    </source>
</evidence>
<evidence type="ECO:0000256" key="1">
    <source>
        <dbReference type="SAM" id="MobiDB-lite"/>
    </source>
</evidence>
<evidence type="ECO:0000313" key="3">
    <source>
        <dbReference type="Proteomes" id="UP001057580"/>
    </source>
</evidence>
<name>A0A9E7UB93_9EURY</name>
<reference evidence="2" key="1">
    <citation type="submission" date="2022-09" db="EMBL/GenBank/DDBJ databases">
        <title>Diverse halophilic archaea isolated from saline environments.</title>
        <authorList>
            <person name="Cui H.-L."/>
        </authorList>
    </citation>
    <scope>NUCLEOTIDE SEQUENCE</scope>
    <source>
        <strain evidence="2">ZS-35-S2</strain>
    </source>
</reference>
<organism evidence="2 3">
    <name type="scientific">Salinirubellus salinus</name>
    <dbReference type="NCBI Taxonomy" id="1364945"/>
    <lineage>
        <taxon>Archaea</taxon>
        <taxon>Methanobacteriati</taxon>
        <taxon>Methanobacteriota</taxon>
        <taxon>Stenosarchaea group</taxon>
        <taxon>Halobacteria</taxon>
        <taxon>Halobacteriales</taxon>
        <taxon>Natronomonadaceae</taxon>
        <taxon>Salinirubellus</taxon>
    </lineage>
</organism>
<dbReference type="AlphaFoldDB" id="A0A9E7UB93"/>
<gene>
    <name evidence="2" type="ORF">N0B31_01410</name>
</gene>
<dbReference type="GeneID" id="74941038"/>
<dbReference type="KEGG" id="ssai:N0B31_01410"/>